<proteinExistence type="predicted"/>
<evidence type="ECO:0000256" key="1">
    <source>
        <dbReference type="SAM" id="MobiDB-lite"/>
    </source>
</evidence>
<feature type="compositionally biased region" description="Basic and acidic residues" evidence="1">
    <location>
        <begin position="166"/>
        <end position="177"/>
    </location>
</feature>
<accession>A0A182TBB7</accession>
<feature type="compositionally biased region" description="Polar residues" evidence="1">
    <location>
        <begin position="150"/>
        <end position="161"/>
    </location>
</feature>
<protein>
    <submittedName>
        <fullName evidence="2">Uncharacterized protein</fullName>
    </submittedName>
</protein>
<dbReference type="VEuPathDB" id="VectorBase:AMAM023410"/>
<reference evidence="3" key="1">
    <citation type="submission" date="2013-09" db="EMBL/GenBank/DDBJ databases">
        <title>The Genome Sequence of Anopheles maculatus species B.</title>
        <authorList>
            <consortium name="The Broad Institute Genomics Platform"/>
            <person name="Neafsey D.E."/>
            <person name="Besansky N."/>
            <person name="Howell P."/>
            <person name="Walton C."/>
            <person name="Young S.K."/>
            <person name="Zeng Q."/>
            <person name="Gargeya S."/>
            <person name="Fitzgerald M."/>
            <person name="Haas B."/>
            <person name="Abouelleil A."/>
            <person name="Allen A.W."/>
            <person name="Alvarado L."/>
            <person name="Arachchi H.M."/>
            <person name="Berlin A.M."/>
            <person name="Chapman S.B."/>
            <person name="Gainer-Dewar J."/>
            <person name="Goldberg J."/>
            <person name="Griggs A."/>
            <person name="Gujja S."/>
            <person name="Hansen M."/>
            <person name="Howarth C."/>
            <person name="Imamovic A."/>
            <person name="Ireland A."/>
            <person name="Larimer J."/>
            <person name="McCowan C."/>
            <person name="Murphy C."/>
            <person name="Pearson M."/>
            <person name="Poon T.W."/>
            <person name="Priest M."/>
            <person name="Roberts A."/>
            <person name="Saif S."/>
            <person name="Shea T."/>
            <person name="Sisk P."/>
            <person name="Sykes S."/>
            <person name="Wortman J."/>
            <person name="Nusbaum C."/>
            <person name="Birren B."/>
        </authorList>
    </citation>
    <scope>NUCLEOTIDE SEQUENCE [LARGE SCALE GENOMIC DNA]</scope>
    <source>
        <strain evidence="3">maculatus3</strain>
    </source>
</reference>
<evidence type="ECO:0000313" key="3">
    <source>
        <dbReference type="Proteomes" id="UP000075901"/>
    </source>
</evidence>
<dbReference type="EnsemblMetazoa" id="AMAM023410-RA">
    <property type="protein sequence ID" value="AMAM023410-PA"/>
    <property type="gene ID" value="AMAM023410"/>
</dbReference>
<sequence length="177" mass="19786">MGQTLNRGKHVWRTDLDFMVTHSDRLVVLSFMTSSPTYPNVTTARPPMSELERKLYRNGYFEQSDLVEKFSDYDDDIATLDTSDEAFRTHEALEMGTQLFGGSSSIAISTMENFNVPGGGENPTTLHTLPPVRNLITTTTTTTTAPRLKQSVSTQSTVPNTSLERSSSRESRRRDSN</sequence>
<keyword evidence="3" id="KW-1185">Reference proteome</keyword>
<organism evidence="2 3">
    <name type="scientific">Anopheles maculatus</name>
    <dbReference type="NCBI Taxonomy" id="74869"/>
    <lineage>
        <taxon>Eukaryota</taxon>
        <taxon>Metazoa</taxon>
        <taxon>Ecdysozoa</taxon>
        <taxon>Arthropoda</taxon>
        <taxon>Hexapoda</taxon>
        <taxon>Insecta</taxon>
        <taxon>Pterygota</taxon>
        <taxon>Neoptera</taxon>
        <taxon>Endopterygota</taxon>
        <taxon>Diptera</taxon>
        <taxon>Nematocera</taxon>
        <taxon>Culicoidea</taxon>
        <taxon>Culicidae</taxon>
        <taxon>Anophelinae</taxon>
        <taxon>Anopheles</taxon>
        <taxon>Anopheles maculatus group</taxon>
    </lineage>
</organism>
<dbReference type="AlphaFoldDB" id="A0A182TBB7"/>
<name>A0A182TBB7_9DIPT</name>
<reference evidence="2" key="2">
    <citation type="submission" date="2020-05" db="UniProtKB">
        <authorList>
            <consortium name="EnsemblMetazoa"/>
        </authorList>
    </citation>
    <scope>IDENTIFICATION</scope>
    <source>
        <strain evidence="2">maculatus3</strain>
    </source>
</reference>
<evidence type="ECO:0000313" key="2">
    <source>
        <dbReference type="EnsemblMetazoa" id="AMAM023410-PA"/>
    </source>
</evidence>
<feature type="region of interest" description="Disordered" evidence="1">
    <location>
        <begin position="140"/>
        <end position="177"/>
    </location>
</feature>
<dbReference type="Proteomes" id="UP000075901">
    <property type="component" value="Unassembled WGS sequence"/>
</dbReference>